<dbReference type="Pfam" id="PF14430">
    <property type="entry name" value="Imm1"/>
    <property type="match status" value="1"/>
</dbReference>
<gene>
    <name evidence="1" type="ORF">GCM10022247_04330</name>
</gene>
<protein>
    <recommendedName>
        <fullName evidence="3">Immunity protein Imm1</fullName>
    </recommendedName>
</protein>
<dbReference type="Proteomes" id="UP001501747">
    <property type="component" value="Unassembled WGS sequence"/>
</dbReference>
<reference evidence="2" key="1">
    <citation type="journal article" date="2019" name="Int. J. Syst. Evol. Microbiol.">
        <title>The Global Catalogue of Microorganisms (GCM) 10K type strain sequencing project: providing services to taxonomists for standard genome sequencing and annotation.</title>
        <authorList>
            <consortium name="The Broad Institute Genomics Platform"/>
            <consortium name="The Broad Institute Genome Sequencing Center for Infectious Disease"/>
            <person name="Wu L."/>
            <person name="Ma J."/>
        </authorList>
    </citation>
    <scope>NUCLEOTIDE SEQUENCE [LARGE SCALE GENOMIC DNA]</scope>
    <source>
        <strain evidence="2">JCM 17342</strain>
    </source>
</reference>
<name>A0ABP7QY67_9PSEU</name>
<evidence type="ECO:0000313" key="1">
    <source>
        <dbReference type="EMBL" id="GAA3988964.1"/>
    </source>
</evidence>
<organism evidence="1 2">
    <name type="scientific">Allokutzneria multivorans</name>
    <dbReference type="NCBI Taxonomy" id="1142134"/>
    <lineage>
        <taxon>Bacteria</taxon>
        <taxon>Bacillati</taxon>
        <taxon>Actinomycetota</taxon>
        <taxon>Actinomycetes</taxon>
        <taxon>Pseudonocardiales</taxon>
        <taxon>Pseudonocardiaceae</taxon>
        <taxon>Allokutzneria</taxon>
    </lineage>
</organism>
<evidence type="ECO:0000313" key="2">
    <source>
        <dbReference type="Proteomes" id="UP001501747"/>
    </source>
</evidence>
<evidence type="ECO:0008006" key="3">
    <source>
        <dbReference type="Google" id="ProtNLM"/>
    </source>
</evidence>
<dbReference type="RefSeq" id="WP_344870752.1">
    <property type="nucleotide sequence ID" value="NZ_BAABAL010000004.1"/>
</dbReference>
<sequence>MIVVTALMLNKPYFADSLDEAEALIDDVLSGNYWQNMTKLYMADRRAVDGFYPEHQFGLGTDRYGRFAAAHYVTDSGDGMVRQSLNPAPPADAPRIICDAESEIFFPASAVISHAAAKEAAMEYCRTGALPTNLIWQPCYWC</sequence>
<comment type="caution">
    <text evidence="1">The sequence shown here is derived from an EMBL/GenBank/DDBJ whole genome shotgun (WGS) entry which is preliminary data.</text>
</comment>
<accession>A0ABP7QY67</accession>
<dbReference type="EMBL" id="BAABAL010000004">
    <property type="protein sequence ID" value="GAA3988964.1"/>
    <property type="molecule type" value="Genomic_DNA"/>
</dbReference>
<proteinExistence type="predicted"/>
<dbReference type="InterPro" id="IPR025680">
    <property type="entry name" value="DddI"/>
</dbReference>
<keyword evidence="2" id="KW-1185">Reference proteome</keyword>